<keyword evidence="2" id="KW-1185">Reference proteome</keyword>
<name>A0AAV4RHK4_9ARAC</name>
<protein>
    <submittedName>
        <fullName evidence="1">Uncharacterized protein</fullName>
    </submittedName>
</protein>
<dbReference type="Proteomes" id="UP001054837">
    <property type="component" value="Unassembled WGS sequence"/>
</dbReference>
<accession>A0AAV4RHK4</accession>
<evidence type="ECO:0000313" key="2">
    <source>
        <dbReference type="Proteomes" id="UP001054837"/>
    </source>
</evidence>
<evidence type="ECO:0000313" key="1">
    <source>
        <dbReference type="EMBL" id="GIY19811.1"/>
    </source>
</evidence>
<dbReference type="PANTHER" id="PTHR40380:SF1">
    <property type="match status" value="1"/>
</dbReference>
<comment type="caution">
    <text evidence="1">The sequence shown here is derived from an EMBL/GenBank/DDBJ whole genome shotgun (WGS) entry which is preliminary data.</text>
</comment>
<proteinExistence type="predicted"/>
<gene>
    <name evidence="1" type="ORF">CDAR_244131</name>
</gene>
<sequence length="359" mass="41846">METTLKIPRHCTPFLKTLFEKNFLTGGFTIHQGHPEDVKAFQRTEDVKAFQKTEDVKAFQKREDVKAFQKTEDVKAFQKTEDVKAFQRTEDVKAFQKTEDTKAFQKREDVKAFQKTEDVKAFQRTENIKAFQKTEDTNAFQKREDVKAFQKTEDVKAFQRTEDVKAFQKTEDTKAFQKREDVKAFQKTEDVKAFQRTEDVNFFPKRILIDNLFFLKYHTESLTISTTFDTKTHIKCTITADCEVLSYKSYRKFRQPISRFARVKGITKTFQKNAFSVIHDSVAGRGPVVRQSRLCAVCGDWDRRERGLRHVLDDAEGHHGHHRDRLLHDELHDGMTATPLTCTDVECALMNICSCMPVK</sequence>
<dbReference type="EMBL" id="BPLQ01006072">
    <property type="protein sequence ID" value="GIY19811.1"/>
    <property type="molecule type" value="Genomic_DNA"/>
</dbReference>
<dbReference type="PANTHER" id="PTHR40380">
    <property type="entry name" value="FIBRONECTIN TYPE-III DOMAIN-CONTAINING PROTEIN-RELATED"/>
    <property type="match status" value="1"/>
</dbReference>
<reference evidence="1 2" key="1">
    <citation type="submission" date="2021-06" db="EMBL/GenBank/DDBJ databases">
        <title>Caerostris darwini draft genome.</title>
        <authorList>
            <person name="Kono N."/>
            <person name="Arakawa K."/>
        </authorList>
    </citation>
    <scope>NUCLEOTIDE SEQUENCE [LARGE SCALE GENOMIC DNA]</scope>
</reference>
<organism evidence="1 2">
    <name type="scientific">Caerostris darwini</name>
    <dbReference type="NCBI Taxonomy" id="1538125"/>
    <lineage>
        <taxon>Eukaryota</taxon>
        <taxon>Metazoa</taxon>
        <taxon>Ecdysozoa</taxon>
        <taxon>Arthropoda</taxon>
        <taxon>Chelicerata</taxon>
        <taxon>Arachnida</taxon>
        <taxon>Araneae</taxon>
        <taxon>Araneomorphae</taxon>
        <taxon>Entelegynae</taxon>
        <taxon>Araneoidea</taxon>
        <taxon>Araneidae</taxon>
        <taxon>Caerostris</taxon>
    </lineage>
</organism>
<dbReference type="AlphaFoldDB" id="A0AAV4RHK4"/>